<dbReference type="InParanoid" id="H1Z1F5"/>
<name>H1Z1F5_9EURY</name>
<dbReference type="STRING" id="937775.Metlim_2243"/>
<evidence type="ECO:0008006" key="3">
    <source>
        <dbReference type="Google" id="ProtNLM"/>
    </source>
</evidence>
<dbReference type="OrthoDB" id="110514at2157"/>
<dbReference type="Proteomes" id="UP000005741">
    <property type="component" value="Chromosome"/>
</dbReference>
<evidence type="ECO:0000313" key="2">
    <source>
        <dbReference type="Proteomes" id="UP000005741"/>
    </source>
</evidence>
<evidence type="ECO:0000313" key="1">
    <source>
        <dbReference type="EMBL" id="EHQ36302.1"/>
    </source>
</evidence>
<protein>
    <recommendedName>
        <fullName evidence="3">Transglutaminase domain-containing protein</fullName>
    </recommendedName>
</protein>
<proteinExistence type="predicted"/>
<dbReference type="RefSeq" id="WP_004078558.1">
    <property type="nucleotide sequence ID" value="NZ_CM001436.1"/>
</dbReference>
<dbReference type="HOGENOM" id="CLU_1010528_0_0_2"/>
<dbReference type="AlphaFoldDB" id="H1Z1F5"/>
<dbReference type="EMBL" id="CM001436">
    <property type="protein sequence ID" value="EHQ36302.1"/>
    <property type="molecule type" value="Genomic_DNA"/>
</dbReference>
<reference evidence="1 2" key="1">
    <citation type="submission" date="2011-10" db="EMBL/GenBank/DDBJ databases">
        <title>The Improved High-Quality Draft genome of Methanoplanus limicola DSM 2279.</title>
        <authorList>
            <consortium name="US DOE Joint Genome Institute (JGI-PGF)"/>
            <person name="Lucas S."/>
            <person name="Copeland A."/>
            <person name="Lapidus A."/>
            <person name="Glavina del Rio T."/>
            <person name="Dalin E."/>
            <person name="Tice H."/>
            <person name="Bruce D."/>
            <person name="Goodwin L."/>
            <person name="Pitluck S."/>
            <person name="Peters L."/>
            <person name="Mikhailova N."/>
            <person name="Lu M."/>
            <person name="Kyrpides N."/>
            <person name="Mavromatis K."/>
            <person name="Ivanova N."/>
            <person name="Markowitz V."/>
            <person name="Cheng J.-F."/>
            <person name="Hugenholtz P."/>
            <person name="Woyke T."/>
            <person name="Wu D."/>
            <person name="Wirth R."/>
            <person name="Brambilla E.-M."/>
            <person name="Klenk H.-P."/>
            <person name="Eisen J.A."/>
        </authorList>
    </citation>
    <scope>NUCLEOTIDE SEQUENCE [LARGE SCALE GENOMIC DNA]</scope>
    <source>
        <strain evidence="1 2">DSM 2279</strain>
    </source>
</reference>
<sequence>MTAGKRKKAVRPGFLLLLIISVAVALLLIFSSASGISLRDNIYPSITPEGDDTPVNITNSFIFRGKIFSVTVPVGNDVLTGAVNARKEAQIFKRTEITDTLREYYAAFIFDPAQDGMYDELSSALNEIKAAENLSDSEYVDLMASFVRAIPYRGNATDRGGRFPAETLAYGGDCDSKSSLLIGMLAHEGYNVSMLMFPKVRHTAVGVASDGPEYKNSGYIYIETTTVSPAGFIPDIVKDAERFLVIHYGDGGKSYLTDN</sequence>
<organism evidence="1 2">
    <name type="scientific">Methanoplanus limicola DSM 2279</name>
    <dbReference type="NCBI Taxonomy" id="937775"/>
    <lineage>
        <taxon>Archaea</taxon>
        <taxon>Methanobacteriati</taxon>
        <taxon>Methanobacteriota</taxon>
        <taxon>Stenosarchaea group</taxon>
        <taxon>Methanomicrobia</taxon>
        <taxon>Methanomicrobiales</taxon>
        <taxon>Methanomicrobiaceae</taxon>
        <taxon>Methanoplanus</taxon>
    </lineage>
</organism>
<gene>
    <name evidence="1" type="ORF">Metlim_2243</name>
</gene>
<accession>H1Z1F5</accession>
<keyword evidence="2" id="KW-1185">Reference proteome</keyword>